<comment type="caution">
    <text evidence="5">The sequence shown here is derived from an EMBL/GenBank/DDBJ whole genome shotgun (WGS) entry which is preliminary data.</text>
</comment>
<name>A0ABP6ZIS6_9ACTN</name>
<accession>A0ABP6ZIS6</accession>
<gene>
    <name evidence="5" type="ORF">GCM10022236_10420</name>
</gene>
<evidence type="ECO:0000256" key="3">
    <source>
        <dbReference type="RuleBase" id="RU000363"/>
    </source>
</evidence>
<dbReference type="EMBL" id="BAABAB010000007">
    <property type="protein sequence ID" value="GAA3610658.1"/>
    <property type="molecule type" value="Genomic_DNA"/>
</dbReference>
<dbReference type="PANTHER" id="PTHR43115">
    <property type="entry name" value="DEHYDROGENASE/REDUCTASE SDR FAMILY MEMBER 11"/>
    <property type="match status" value="1"/>
</dbReference>
<dbReference type="SUPFAM" id="SSF51735">
    <property type="entry name" value="NAD(P)-binding Rossmann-fold domains"/>
    <property type="match status" value="1"/>
</dbReference>
<proteinExistence type="inferred from homology"/>
<dbReference type="InterPro" id="IPR002347">
    <property type="entry name" value="SDR_fam"/>
</dbReference>
<evidence type="ECO:0000313" key="6">
    <source>
        <dbReference type="Proteomes" id="UP001501490"/>
    </source>
</evidence>
<organism evidence="5 6">
    <name type="scientific">Microlunatus ginsengisoli</name>
    <dbReference type="NCBI Taxonomy" id="363863"/>
    <lineage>
        <taxon>Bacteria</taxon>
        <taxon>Bacillati</taxon>
        <taxon>Actinomycetota</taxon>
        <taxon>Actinomycetes</taxon>
        <taxon>Propionibacteriales</taxon>
        <taxon>Propionibacteriaceae</taxon>
        <taxon>Microlunatus</taxon>
    </lineage>
</organism>
<dbReference type="InterPro" id="IPR057326">
    <property type="entry name" value="KR_dom"/>
</dbReference>
<keyword evidence="6" id="KW-1185">Reference proteome</keyword>
<evidence type="ECO:0000256" key="2">
    <source>
        <dbReference type="ARBA" id="ARBA00023002"/>
    </source>
</evidence>
<dbReference type="PANTHER" id="PTHR43115:SF4">
    <property type="entry name" value="DEHYDROGENASE_REDUCTASE SDR FAMILY MEMBER 11"/>
    <property type="match status" value="1"/>
</dbReference>
<reference evidence="6" key="1">
    <citation type="journal article" date="2019" name="Int. J. Syst. Evol. Microbiol.">
        <title>The Global Catalogue of Microorganisms (GCM) 10K type strain sequencing project: providing services to taxonomists for standard genome sequencing and annotation.</title>
        <authorList>
            <consortium name="The Broad Institute Genomics Platform"/>
            <consortium name="The Broad Institute Genome Sequencing Center for Infectious Disease"/>
            <person name="Wu L."/>
            <person name="Ma J."/>
        </authorList>
    </citation>
    <scope>NUCLEOTIDE SEQUENCE [LARGE SCALE GENOMIC DNA]</scope>
    <source>
        <strain evidence="6">JCM 16929</strain>
    </source>
</reference>
<dbReference type="SMART" id="SM00822">
    <property type="entry name" value="PKS_KR"/>
    <property type="match status" value="1"/>
</dbReference>
<evidence type="ECO:0000256" key="1">
    <source>
        <dbReference type="ARBA" id="ARBA00006484"/>
    </source>
</evidence>
<evidence type="ECO:0000259" key="4">
    <source>
        <dbReference type="SMART" id="SM00822"/>
    </source>
</evidence>
<keyword evidence="2" id="KW-0560">Oxidoreductase</keyword>
<dbReference type="PROSITE" id="PS00061">
    <property type="entry name" value="ADH_SHORT"/>
    <property type="match status" value="1"/>
</dbReference>
<dbReference type="PRINTS" id="PR00081">
    <property type="entry name" value="GDHRDH"/>
</dbReference>
<dbReference type="Gene3D" id="3.40.50.720">
    <property type="entry name" value="NAD(P)-binding Rossmann-like Domain"/>
    <property type="match status" value="1"/>
</dbReference>
<dbReference type="PRINTS" id="PR00080">
    <property type="entry name" value="SDRFAMILY"/>
</dbReference>
<protein>
    <submittedName>
        <fullName evidence="5">SDR family NAD(P)-dependent oxidoreductase</fullName>
    </submittedName>
</protein>
<dbReference type="InterPro" id="IPR020904">
    <property type="entry name" value="Sc_DH/Rdtase_CS"/>
</dbReference>
<evidence type="ECO:0000313" key="5">
    <source>
        <dbReference type="EMBL" id="GAA3610658.1"/>
    </source>
</evidence>
<dbReference type="InterPro" id="IPR036291">
    <property type="entry name" value="NAD(P)-bd_dom_sf"/>
</dbReference>
<comment type="similarity">
    <text evidence="1 3">Belongs to the short-chain dehydrogenases/reductases (SDR) family.</text>
</comment>
<dbReference type="Pfam" id="PF00106">
    <property type="entry name" value="adh_short"/>
    <property type="match status" value="1"/>
</dbReference>
<sequence length="271" mass="28822">MPRLGTVPTEPPTTEAPLSGTVALVTGASSGIGRATAGRLAALGADVAIVARRADRLRELAADLVDGSGDRAPRIVPIETDVTRRDEAEAAVQRTVDELGRLDILINNAGVMLLGPIVDAPVEEWDRMLEVNVRGLLSCAHAALPHLLAAADEGPRNVADLINVSSVAGRVPRLGSGVYNATKHAVGAFSESLRQEVTQRHVRVALIEPGAVATELAGHNRPEVLQGLRQRFADMERLADDDIADAIGYVVTRPRHVAINEVLIRPTEQQQ</sequence>
<dbReference type="Proteomes" id="UP001501490">
    <property type="component" value="Unassembled WGS sequence"/>
</dbReference>
<feature type="domain" description="Ketoreductase" evidence="4">
    <location>
        <begin position="21"/>
        <end position="215"/>
    </location>
</feature>